<reference evidence="1 2" key="1">
    <citation type="submission" date="2022-03" db="EMBL/GenBank/DDBJ databases">
        <title>Complete genome of Streptomyces rimosus ssp. rimosus R7 (=ATCC 10970).</title>
        <authorList>
            <person name="Beganovic S."/>
            <person name="Ruckert C."/>
            <person name="Busche T."/>
            <person name="Kalinowski J."/>
            <person name="Wittmann C."/>
        </authorList>
    </citation>
    <scope>NUCLEOTIDE SEQUENCE [LARGE SCALE GENOMIC DNA]</scope>
    <source>
        <strain evidence="1 2">R7</strain>
    </source>
</reference>
<evidence type="ECO:0000313" key="1">
    <source>
        <dbReference type="EMBL" id="UNZ01096.1"/>
    </source>
</evidence>
<dbReference type="Proteomes" id="UP000829494">
    <property type="component" value="Chromosome"/>
</dbReference>
<keyword evidence="2" id="KW-1185">Reference proteome</keyword>
<sequence length="139" mass="15200">MNVEAMLDGRCWRGCEPTAANPAVFVGPGDFYGLHLPLFLCQRHRQRMHERARAGFGSAACSLCEAIGVVVDRIGEDTSVVTAVRHWPDGRRVVTKWALNVALYGCLPCQAAVQEAAINAFRDRARLVGASRRPLKPAV</sequence>
<dbReference type="GeneID" id="66859822"/>
<evidence type="ECO:0000313" key="2">
    <source>
        <dbReference type="Proteomes" id="UP000829494"/>
    </source>
</evidence>
<dbReference type="RefSeq" id="WP_003979385.1">
    <property type="nucleotide sequence ID" value="NZ_CP043497.1"/>
</dbReference>
<dbReference type="EMBL" id="CP094298">
    <property type="protein sequence ID" value="UNZ01096.1"/>
    <property type="molecule type" value="Genomic_DNA"/>
</dbReference>
<name>A0ABY3YU17_STRRM</name>
<proteinExistence type="predicted"/>
<protein>
    <submittedName>
        <fullName evidence="1">Uncharacterized protein</fullName>
    </submittedName>
</protein>
<organism evidence="1 2">
    <name type="scientific">Streptomyces rimosus subsp. rimosus</name>
    <dbReference type="NCBI Taxonomy" id="132474"/>
    <lineage>
        <taxon>Bacteria</taxon>
        <taxon>Bacillati</taxon>
        <taxon>Actinomycetota</taxon>
        <taxon>Actinomycetes</taxon>
        <taxon>Kitasatosporales</taxon>
        <taxon>Streptomycetaceae</taxon>
        <taxon>Streptomyces</taxon>
    </lineage>
</organism>
<accession>A0ABY3YU17</accession>
<gene>
    <name evidence="1" type="ORF">SRIMR7_02985</name>
</gene>